<gene>
    <name evidence="1" type="ORF">H5410_027503</name>
</gene>
<proteinExistence type="predicted"/>
<dbReference type="EMBL" id="JACXVP010000005">
    <property type="protein sequence ID" value="KAG5606011.1"/>
    <property type="molecule type" value="Genomic_DNA"/>
</dbReference>
<sequence length="72" mass="8176">MFELNGIVVVNTISSYCFWLARERDFKSKTTKSIAGGYWVVIGLAREKIEWAKAEAVLKSSNSVFERNEVDS</sequence>
<comment type="caution">
    <text evidence="1">The sequence shown here is derived from an EMBL/GenBank/DDBJ whole genome shotgun (WGS) entry which is preliminary data.</text>
</comment>
<keyword evidence="2" id="KW-1185">Reference proteome</keyword>
<protein>
    <submittedName>
        <fullName evidence="1">Uncharacterized protein</fullName>
    </submittedName>
</protein>
<evidence type="ECO:0000313" key="2">
    <source>
        <dbReference type="Proteomes" id="UP000824120"/>
    </source>
</evidence>
<evidence type="ECO:0000313" key="1">
    <source>
        <dbReference type="EMBL" id="KAG5606011.1"/>
    </source>
</evidence>
<accession>A0A9J5YZC3</accession>
<feature type="non-terminal residue" evidence="1">
    <location>
        <position position="72"/>
    </location>
</feature>
<dbReference type="AlphaFoldDB" id="A0A9J5YZC3"/>
<reference evidence="1 2" key="1">
    <citation type="submission" date="2020-09" db="EMBL/GenBank/DDBJ databases">
        <title>De no assembly of potato wild relative species, Solanum commersonii.</title>
        <authorList>
            <person name="Cho K."/>
        </authorList>
    </citation>
    <scope>NUCLEOTIDE SEQUENCE [LARGE SCALE GENOMIC DNA]</scope>
    <source>
        <strain evidence="1">LZ3.2</strain>
        <tissue evidence="1">Leaf</tissue>
    </source>
</reference>
<organism evidence="1 2">
    <name type="scientific">Solanum commersonii</name>
    <name type="common">Commerson's wild potato</name>
    <name type="synonym">Commerson's nightshade</name>
    <dbReference type="NCBI Taxonomy" id="4109"/>
    <lineage>
        <taxon>Eukaryota</taxon>
        <taxon>Viridiplantae</taxon>
        <taxon>Streptophyta</taxon>
        <taxon>Embryophyta</taxon>
        <taxon>Tracheophyta</taxon>
        <taxon>Spermatophyta</taxon>
        <taxon>Magnoliopsida</taxon>
        <taxon>eudicotyledons</taxon>
        <taxon>Gunneridae</taxon>
        <taxon>Pentapetalae</taxon>
        <taxon>asterids</taxon>
        <taxon>lamiids</taxon>
        <taxon>Solanales</taxon>
        <taxon>Solanaceae</taxon>
        <taxon>Solanoideae</taxon>
        <taxon>Solaneae</taxon>
        <taxon>Solanum</taxon>
    </lineage>
</organism>
<name>A0A9J5YZC3_SOLCO</name>
<dbReference type="Proteomes" id="UP000824120">
    <property type="component" value="Chromosome 5"/>
</dbReference>